<dbReference type="SUPFAM" id="SSF51126">
    <property type="entry name" value="Pectin lyase-like"/>
    <property type="match status" value="1"/>
</dbReference>
<dbReference type="RefSeq" id="WP_145064298.1">
    <property type="nucleotide sequence ID" value="NZ_CP036287.1"/>
</dbReference>
<sequence length="442" mass="46985" precursor="true">MQIRPRPSLRAGAALLALVAGIPSGAAALPPSPAPQDPERGSIGGLIVCGPGWVEVDGARRIETPYPVAKALEFAGPGALIELQPGDYAPLMIGFNNQDPSNARTVGGQPGLPITVRGRGIVRFKAQGRGDTIGISQQFPVAHITFEKVVIEAGTRSAVMFYDLADNEQHTGFHFYDCGIDGGWDHVAGTGNSSKWGILGHDLADFVFAGREGRAFVRDVRLEHGFYLQSPRGDITLENIDGTRLGRCFVQITARERSGPPGRGLIVVRGNKVSDTGLSEWDDFKGGTAFTFAGGLQHCTILVQDNTYKAGFDQRLRKLTRGGAPYGTGALVAWDGGEKLPNGSLVLRSNEFRFAEGCGDRATVAISACERVVIEADNVFQAGAFGVALDLEPEYTGDRPGPKPNGRVFLADGVDLKGELRISGRAATDAQRSALAISFGER</sequence>
<feature type="signal peptide" evidence="1">
    <location>
        <begin position="1"/>
        <end position="28"/>
    </location>
</feature>
<evidence type="ECO:0000313" key="3">
    <source>
        <dbReference type="Proteomes" id="UP000316921"/>
    </source>
</evidence>
<gene>
    <name evidence="2" type="ORF">Pla133_15340</name>
</gene>
<protein>
    <recommendedName>
        <fullName evidence="4">Right handed beta helix domain-containing protein</fullName>
    </recommendedName>
</protein>
<evidence type="ECO:0008006" key="4">
    <source>
        <dbReference type="Google" id="ProtNLM"/>
    </source>
</evidence>
<evidence type="ECO:0000256" key="1">
    <source>
        <dbReference type="SAM" id="SignalP"/>
    </source>
</evidence>
<dbReference type="Proteomes" id="UP000316921">
    <property type="component" value="Chromosome"/>
</dbReference>
<proteinExistence type="predicted"/>
<keyword evidence="3" id="KW-1185">Reference proteome</keyword>
<dbReference type="AlphaFoldDB" id="A0A518BHJ7"/>
<name>A0A518BHJ7_9BACT</name>
<dbReference type="InterPro" id="IPR011050">
    <property type="entry name" value="Pectin_lyase_fold/virulence"/>
</dbReference>
<organism evidence="2 3">
    <name type="scientific">Engelhardtia mirabilis</name>
    <dbReference type="NCBI Taxonomy" id="2528011"/>
    <lineage>
        <taxon>Bacteria</taxon>
        <taxon>Pseudomonadati</taxon>
        <taxon>Planctomycetota</taxon>
        <taxon>Planctomycetia</taxon>
        <taxon>Planctomycetia incertae sedis</taxon>
        <taxon>Engelhardtia</taxon>
    </lineage>
</organism>
<evidence type="ECO:0000313" key="2">
    <source>
        <dbReference type="EMBL" id="QDU66460.1"/>
    </source>
</evidence>
<dbReference type="KEGG" id="pbap:Pla133_15340"/>
<dbReference type="EMBL" id="CP036287">
    <property type="protein sequence ID" value="QDU66460.1"/>
    <property type="molecule type" value="Genomic_DNA"/>
</dbReference>
<feature type="chain" id="PRO_5022171152" description="Right handed beta helix domain-containing protein" evidence="1">
    <location>
        <begin position="29"/>
        <end position="442"/>
    </location>
</feature>
<reference evidence="2 3" key="1">
    <citation type="submission" date="2019-02" db="EMBL/GenBank/DDBJ databases">
        <title>Deep-cultivation of Planctomycetes and their phenomic and genomic characterization uncovers novel biology.</title>
        <authorList>
            <person name="Wiegand S."/>
            <person name="Jogler M."/>
            <person name="Boedeker C."/>
            <person name="Pinto D."/>
            <person name="Vollmers J."/>
            <person name="Rivas-Marin E."/>
            <person name="Kohn T."/>
            <person name="Peeters S.H."/>
            <person name="Heuer A."/>
            <person name="Rast P."/>
            <person name="Oberbeckmann S."/>
            <person name="Bunk B."/>
            <person name="Jeske O."/>
            <person name="Meyerdierks A."/>
            <person name="Storesund J.E."/>
            <person name="Kallscheuer N."/>
            <person name="Luecker S."/>
            <person name="Lage O.M."/>
            <person name="Pohl T."/>
            <person name="Merkel B.J."/>
            <person name="Hornburger P."/>
            <person name="Mueller R.-W."/>
            <person name="Bruemmer F."/>
            <person name="Labrenz M."/>
            <person name="Spormann A.M."/>
            <person name="Op den Camp H."/>
            <person name="Overmann J."/>
            <person name="Amann R."/>
            <person name="Jetten M.S.M."/>
            <person name="Mascher T."/>
            <person name="Medema M.H."/>
            <person name="Devos D.P."/>
            <person name="Kaster A.-K."/>
            <person name="Ovreas L."/>
            <person name="Rohde M."/>
            <person name="Galperin M.Y."/>
            <person name="Jogler C."/>
        </authorList>
    </citation>
    <scope>NUCLEOTIDE SEQUENCE [LARGE SCALE GENOMIC DNA]</scope>
    <source>
        <strain evidence="2 3">Pla133</strain>
    </source>
</reference>
<keyword evidence="1" id="KW-0732">Signal</keyword>
<accession>A0A518BHJ7</accession>